<dbReference type="SUPFAM" id="SSF48008">
    <property type="entry name" value="GntR ligand-binding domain-like"/>
    <property type="match status" value="1"/>
</dbReference>
<keyword evidence="3" id="KW-0804">Transcription</keyword>
<keyword evidence="1" id="KW-0805">Transcription regulation</keyword>
<dbReference type="InterPro" id="IPR036390">
    <property type="entry name" value="WH_DNA-bd_sf"/>
</dbReference>
<keyword evidence="2" id="KW-0238">DNA-binding</keyword>
<dbReference type="InterPro" id="IPR000524">
    <property type="entry name" value="Tscrpt_reg_HTH_GntR"/>
</dbReference>
<dbReference type="Pfam" id="PF00392">
    <property type="entry name" value="GntR"/>
    <property type="match status" value="1"/>
</dbReference>
<dbReference type="InterPro" id="IPR036388">
    <property type="entry name" value="WH-like_DNA-bd_sf"/>
</dbReference>
<accession>A0A6N4V8H3</accession>
<evidence type="ECO:0000313" key="5">
    <source>
        <dbReference type="EMBL" id="BBX50911.1"/>
    </source>
</evidence>
<dbReference type="CDD" id="cd07377">
    <property type="entry name" value="WHTH_GntR"/>
    <property type="match status" value="1"/>
</dbReference>
<dbReference type="PANTHER" id="PTHR43537:SF45">
    <property type="entry name" value="GNTR FAMILY REGULATORY PROTEIN"/>
    <property type="match status" value="1"/>
</dbReference>
<evidence type="ECO:0000256" key="1">
    <source>
        <dbReference type="ARBA" id="ARBA00023015"/>
    </source>
</evidence>
<sequence>MTGHIGPLVQRSTPSIIADKLRAAIGYGELKPGEQLLEADLARQLGVSRGPLREGMQRLTQEGLLVAIRNRGLFVIDMTAEDIRDMYIAREAIERAAARAIVVSGDFVAAGDALLAVVDKMGRAASAAEMSELDIEFHELLVSLSGSKHLRRMHQTVITETRMCIHSLDDSYAKSDFREEEHRTLATAVRSGDPELTDRLMVAHMDDALARLLEAPAEEPVEAVVS</sequence>
<dbReference type="RefSeq" id="WP_163673405.1">
    <property type="nucleotide sequence ID" value="NZ_AP022570.1"/>
</dbReference>
<evidence type="ECO:0000259" key="4">
    <source>
        <dbReference type="PROSITE" id="PS50949"/>
    </source>
</evidence>
<name>A0A6N4V8H3_9MYCO</name>
<dbReference type="SMART" id="SM00345">
    <property type="entry name" value="HTH_GNTR"/>
    <property type="match status" value="1"/>
</dbReference>
<dbReference type="InterPro" id="IPR011711">
    <property type="entry name" value="GntR_C"/>
</dbReference>
<dbReference type="GO" id="GO:0003677">
    <property type="term" value="F:DNA binding"/>
    <property type="evidence" value="ECO:0007669"/>
    <property type="project" value="UniProtKB-KW"/>
</dbReference>
<feature type="domain" description="HTH gntR-type" evidence="4">
    <location>
        <begin position="11"/>
        <end position="78"/>
    </location>
</feature>
<dbReference type="SUPFAM" id="SSF46785">
    <property type="entry name" value="Winged helix' DNA-binding domain"/>
    <property type="match status" value="1"/>
</dbReference>
<dbReference type="Pfam" id="PF07729">
    <property type="entry name" value="FCD"/>
    <property type="match status" value="1"/>
</dbReference>
<dbReference type="AlphaFoldDB" id="A0A6N4V8H3"/>
<dbReference type="PANTHER" id="PTHR43537">
    <property type="entry name" value="TRANSCRIPTIONAL REGULATOR, GNTR FAMILY"/>
    <property type="match status" value="1"/>
</dbReference>
<dbReference type="Gene3D" id="1.10.10.10">
    <property type="entry name" value="Winged helix-like DNA-binding domain superfamily/Winged helix DNA-binding domain"/>
    <property type="match status" value="1"/>
</dbReference>
<reference evidence="5 6" key="1">
    <citation type="journal article" date="2019" name="Emerg. Microbes Infect.">
        <title>Comprehensive subspecies identification of 175 nontuberculous mycobacteria species based on 7547 genomic profiles.</title>
        <authorList>
            <person name="Matsumoto Y."/>
            <person name="Kinjo T."/>
            <person name="Motooka D."/>
            <person name="Nabeya D."/>
            <person name="Jung N."/>
            <person name="Uechi K."/>
            <person name="Horii T."/>
            <person name="Iida T."/>
            <person name="Fujita J."/>
            <person name="Nakamura S."/>
        </authorList>
    </citation>
    <scope>NUCLEOTIDE SEQUENCE [LARGE SCALE GENOMIC DNA]</scope>
    <source>
        <strain evidence="5 6">JCM 12603</strain>
    </source>
</reference>
<dbReference type="GO" id="GO:0003700">
    <property type="term" value="F:DNA-binding transcription factor activity"/>
    <property type="evidence" value="ECO:0007669"/>
    <property type="project" value="InterPro"/>
</dbReference>
<gene>
    <name evidence="5" type="ORF">MPOR_19370</name>
</gene>
<proteinExistence type="predicted"/>
<keyword evidence="6" id="KW-1185">Reference proteome</keyword>
<dbReference type="EMBL" id="AP022570">
    <property type="protein sequence ID" value="BBX50911.1"/>
    <property type="molecule type" value="Genomic_DNA"/>
</dbReference>
<dbReference type="Gene3D" id="1.20.120.530">
    <property type="entry name" value="GntR ligand-binding domain-like"/>
    <property type="match status" value="1"/>
</dbReference>
<organism evidence="5 6">
    <name type="scientific">Mycolicibacterium poriferae</name>
    <dbReference type="NCBI Taxonomy" id="39694"/>
    <lineage>
        <taxon>Bacteria</taxon>
        <taxon>Bacillati</taxon>
        <taxon>Actinomycetota</taxon>
        <taxon>Actinomycetes</taxon>
        <taxon>Mycobacteriales</taxon>
        <taxon>Mycobacteriaceae</taxon>
        <taxon>Mycolicibacterium</taxon>
    </lineage>
</organism>
<dbReference type="InterPro" id="IPR008920">
    <property type="entry name" value="TF_FadR/GntR_C"/>
</dbReference>
<dbReference type="SMART" id="SM00895">
    <property type="entry name" value="FCD"/>
    <property type="match status" value="1"/>
</dbReference>
<evidence type="ECO:0000256" key="3">
    <source>
        <dbReference type="ARBA" id="ARBA00023163"/>
    </source>
</evidence>
<protein>
    <submittedName>
        <fullName evidence="5">GntR family transcriptional regulator</fullName>
    </submittedName>
</protein>
<evidence type="ECO:0000313" key="6">
    <source>
        <dbReference type="Proteomes" id="UP000466785"/>
    </source>
</evidence>
<dbReference type="Proteomes" id="UP000466785">
    <property type="component" value="Chromosome"/>
</dbReference>
<evidence type="ECO:0000256" key="2">
    <source>
        <dbReference type="ARBA" id="ARBA00023125"/>
    </source>
</evidence>
<dbReference type="KEGG" id="mpof:MPOR_19370"/>
<dbReference type="PROSITE" id="PS50949">
    <property type="entry name" value="HTH_GNTR"/>
    <property type="match status" value="1"/>
</dbReference>